<evidence type="ECO:0000313" key="4">
    <source>
        <dbReference type="Proteomes" id="UP000008810"/>
    </source>
</evidence>
<evidence type="ECO:0000256" key="1">
    <source>
        <dbReference type="SAM" id="MobiDB-lite"/>
    </source>
</evidence>
<dbReference type="AlphaFoldDB" id="A0A0Q3LE63"/>
<keyword evidence="4" id="KW-1185">Reference proteome</keyword>
<sequence>MGSLHVARHGRRRPSLRAPPPSSSGAAAVILRRAATAHRAARRRGPRSGCRGPSRHASAASSCGTATLCVARRPLFAPCGPSPSSAQRARAGRHCLVRSRPVPELHPVRFTYVTLPSDTPPSWSTEE</sequence>
<organism evidence="2">
    <name type="scientific">Brachypodium distachyon</name>
    <name type="common">Purple false brome</name>
    <name type="synonym">Trachynia distachya</name>
    <dbReference type="NCBI Taxonomy" id="15368"/>
    <lineage>
        <taxon>Eukaryota</taxon>
        <taxon>Viridiplantae</taxon>
        <taxon>Streptophyta</taxon>
        <taxon>Embryophyta</taxon>
        <taxon>Tracheophyta</taxon>
        <taxon>Spermatophyta</taxon>
        <taxon>Magnoliopsida</taxon>
        <taxon>Liliopsida</taxon>
        <taxon>Poales</taxon>
        <taxon>Poaceae</taxon>
        <taxon>BOP clade</taxon>
        <taxon>Pooideae</taxon>
        <taxon>Stipodae</taxon>
        <taxon>Brachypodieae</taxon>
        <taxon>Brachypodium</taxon>
    </lineage>
</organism>
<dbReference type="EMBL" id="CM000880">
    <property type="protein sequence ID" value="KQK21257.1"/>
    <property type="molecule type" value="Genomic_DNA"/>
</dbReference>
<dbReference type="InParanoid" id="A0A0Q3LE63"/>
<dbReference type="Proteomes" id="UP000008810">
    <property type="component" value="Chromosome 1"/>
</dbReference>
<accession>A0A0Q3LE63</accession>
<feature type="compositionally biased region" description="Low complexity" evidence="1">
    <location>
        <begin position="47"/>
        <end position="56"/>
    </location>
</feature>
<dbReference type="Gramene" id="KQK21257">
    <property type="protein sequence ID" value="KQK21257"/>
    <property type="gene ID" value="BRADI_1g59735v3"/>
</dbReference>
<protein>
    <submittedName>
        <fullName evidence="2 3">Uncharacterized protein</fullName>
    </submittedName>
</protein>
<feature type="compositionally biased region" description="Low complexity" evidence="1">
    <location>
        <begin position="23"/>
        <end position="34"/>
    </location>
</feature>
<gene>
    <name evidence="2" type="ORF">BRADI_1g59735v3</name>
</gene>
<feature type="region of interest" description="Disordered" evidence="1">
    <location>
        <begin position="1"/>
        <end position="63"/>
    </location>
</feature>
<proteinExistence type="predicted"/>
<dbReference type="EnsemblPlants" id="KQK21257">
    <property type="protein sequence ID" value="KQK21257"/>
    <property type="gene ID" value="BRADI_1g59735v3"/>
</dbReference>
<reference evidence="2" key="2">
    <citation type="submission" date="2017-06" db="EMBL/GenBank/DDBJ databases">
        <title>WGS assembly of Brachypodium distachyon.</title>
        <authorList>
            <consortium name="The International Brachypodium Initiative"/>
            <person name="Lucas S."/>
            <person name="Harmon-Smith M."/>
            <person name="Lail K."/>
            <person name="Tice H."/>
            <person name="Grimwood J."/>
            <person name="Bruce D."/>
            <person name="Barry K."/>
            <person name="Shu S."/>
            <person name="Lindquist E."/>
            <person name="Wang M."/>
            <person name="Pitluck S."/>
            <person name="Vogel J.P."/>
            <person name="Garvin D.F."/>
            <person name="Mockler T.C."/>
            <person name="Schmutz J."/>
            <person name="Rokhsar D."/>
            <person name="Bevan M.W."/>
        </authorList>
    </citation>
    <scope>NUCLEOTIDE SEQUENCE</scope>
    <source>
        <strain evidence="2">Bd21</strain>
    </source>
</reference>
<feature type="compositionally biased region" description="Basic residues" evidence="1">
    <location>
        <begin position="1"/>
        <end position="15"/>
    </location>
</feature>
<evidence type="ECO:0000313" key="3">
    <source>
        <dbReference type="EnsemblPlants" id="KQK21257"/>
    </source>
</evidence>
<feature type="compositionally biased region" description="Basic residues" evidence="1">
    <location>
        <begin position="35"/>
        <end position="46"/>
    </location>
</feature>
<reference evidence="2 3" key="1">
    <citation type="journal article" date="2010" name="Nature">
        <title>Genome sequencing and analysis of the model grass Brachypodium distachyon.</title>
        <authorList>
            <consortium name="International Brachypodium Initiative"/>
        </authorList>
    </citation>
    <scope>NUCLEOTIDE SEQUENCE [LARGE SCALE GENOMIC DNA]</scope>
    <source>
        <strain evidence="2 3">Bd21</strain>
    </source>
</reference>
<evidence type="ECO:0000313" key="2">
    <source>
        <dbReference type="EMBL" id="KQK21257.1"/>
    </source>
</evidence>
<reference evidence="3" key="3">
    <citation type="submission" date="2018-08" db="UniProtKB">
        <authorList>
            <consortium name="EnsemblPlants"/>
        </authorList>
    </citation>
    <scope>IDENTIFICATION</scope>
    <source>
        <strain evidence="3">cv. Bd21</strain>
    </source>
</reference>
<name>A0A0Q3LE63_BRADI</name>